<dbReference type="AlphaFoldDB" id="A0A9W2XR42"/>
<sequence length="291" mass="32701">MSSRDQPAMIHVACVSIKESVKALRFRFLPTPEATCSQHQTNAIFWDGKRLLRTSAVGTSKGNLEKIKKGESYIIKNCRVTDSGFLNFLRDSKIFLSSKIEVPQDQIQQGEAMLFPISPLVAVEDLANSAPELFSLSGKIVKLSQIMCRGDNVPLREITISSSMGEEVQLAMWRECALEIPELNRHYTFTHLRMKDYLSYGRKCCSTVHTRITVADNEEQVQVEVKGLGEENGCLLLVTEMGKEVSIPKEVWNGEILELSKHLPFSVHVFMKEGEVFRVNGLPGSEECKSF</sequence>
<accession>A0A9W2XR42</accession>
<evidence type="ECO:0000313" key="1">
    <source>
        <dbReference type="Proteomes" id="UP000515150"/>
    </source>
</evidence>
<protein>
    <submittedName>
        <fullName evidence="2">Uncharacterized protein LOC114853844 isoform X1</fullName>
    </submittedName>
</protein>
<keyword evidence="1" id="KW-1185">Reference proteome</keyword>
<reference evidence="2" key="1">
    <citation type="submission" date="2025-08" db="UniProtKB">
        <authorList>
            <consortium name="RefSeq"/>
        </authorList>
    </citation>
    <scope>IDENTIFICATION</scope>
</reference>
<evidence type="ECO:0000313" key="2">
    <source>
        <dbReference type="RefSeq" id="XP_055364187.1"/>
    </source>
</evidence>
<gene>
    <name evidence="2" type="primary">LOC114853844</name>
</gene>
<dbReference type="OrthoDB" id="8988130at2759"/>
<dbReference type="Proteomes" id="UP000515150">
    <property type="component" value="Chromosome 4"/>
</dbReference>
<dbReference type="GeneID" id="114853844"/>
<proteinExistence type="predicted"/>
<name>A0A9W2XR42_BETSP</name>
<organism evidence="1 2">
    <name type="scientific">Betta splendens</name>
    <name type="common">Siamese fighting fish</name>
    <dbReference type="NCBI Taxonomy" id="158456"/>
    <lineage>
        <taxon>Eukaryota</taxon>
        <taxon>Metazoa</taxon>
        <taxon>Chordata</taxon>
        <taxon>Craniata</taxon>
        <taxon>Vertebrata</taxon>
        <taxon>Euteleostomi</taxon>
        <taxon>Actinopterygii</taxon>
        <taxon>Neopterygii</taxon>
        <taxon>Teleostei</taxon>
        <taxon>Neoteleostei</taxon>
        <taxon>Acanthomorphata</taxon>
        <taxon>Anabantaria</taxon>
        <taxon>Anabantiformes</taxon>
        <taxon>Anabantoidei</taxon>
        <taxon>Osphronemidae</taxon>
        <taxon>Betta</taxon>
    </lineage>
</organism>
<dbReference type="RefSeq" id="XP_055364187.1">
    <property type="nucleotide sequence ID" value="XM_055508212.1"/>
</dbReference>